<name>A0A5C6S7V1_9RHOB</name>
<sequence length="243" mass="26035">MQRLATLLMSIMALAFVASGMKFALTPAPEVVLPLHFTTEQMDPDGLAEIYLRPQHPAMWIMLGALWVLMLRMALREAMPDGNRPALDMTDLLLIISALALGTIWPWISVGAPLVGFMLCVLMLLALIATGRRTDSEGRLARDPTLGVFAGWATVLTFAAFASFLSDATPIPMELATLAGAILSCSAAIAVQLRIPRNPAYTITVMYALLATAATTIEVNPPVAVIAVLSMAALTFLLVRVTT</sequence>
<organism evidence="2 3">
    <name type="scientific">Paracoccus aurantiacus</name>
    <dbReference type="NCBI Taxonomy" id="2599412"/>
    <lineage>
        <taxon>Bacteria</taxon>
        <taxon>Pseudomonadati</taxon>
        <taxon>Pseudomonadota</taxon>
        <taxon>Alphaproteobacteria</taxon>
        <taxon>Rhodobacterales</taxon>
        <taxon>Paracoccaceae</taxon>
        <taxon>Paracoccus</taxon>
    </lineage>
</organism>
<feature type="transmembrane region" description="Helical" evidence="1">
    <location>
        <begin position="223"/>
        <end position="241"/>
    </location>
</feature>
<keyword evidence="1" id="KW-0472">Membrane</keyword>
<comment type="caution">
    <text evidence="2">The sequence shown here is derived from an EMBL/GenBank/DDBJ whole genome shotgun (WGS) entry which is preliminary data.</text>
</comment>
<feature type="transmembrane region" description="Helical" evidence="1">
    <location>
        <begin position="200"/>
        <end position="217"/>
    </location>
</feature>
<feature type="transmembrane region" description="Helical" evidence="1">
    <location>
        <begin position="171"/>
        <end position="193"/>
    </location>
</feature>
<feature type="transmembrane region" description="Helical" evidence="1">
    <location>
        <begin position="58"/>
        <end position="75"/>
    </location>
</feature>
<evidence type="ECO:0000313" key="2">
    <source>
        <dbReference type="EMBL" id="TXB69822.1"/>
    </source>
</evidence>
<evidence type="ECO:0000256" key="1">
    <source>
        <dbReference type="SAM" id="Phobius"/>
    </source>
</evidence>
<feature type="transmembrane region" description="Helical" evidence="1">
    <location>
        <begin position="87"/>
        <end position="108"/>
    </location>
</feature>
<feature type="transmembrane region" description="Helical" evidence="1">
    <location>
        <begin position="144"/>
        <end position="165"/>
    </location>
</feature>
<gene>
    <name evidence="2" type="ORF">FQV27_06805</name>
</gene>
<feature type="transmembrane region" description="Helical" evidence="1">
    <location>
        <begin position="114"/>
        <end position="132"/>
    </location>
</feature>
<dbReference type="OrthoDB" id="7771791at2"/>
<reference evidence="2 3" key="1">
    <citation type="submission" date="2019-08" db="EMBL/GenBank/DDBJ databases">
        <authorList>
            <person name="Ye J."/>
        </authorList>
    </citation>
    <scope>NUCLEOTIDE SEQUENCE [LARGE SCALE GENOMIC DNA]</scope>
    <source>
        <strain evidence="2 3">TK008</strain>
    </source>
</reference>
<dbReference type="Proteomes" id="UP000321562">
    <property type="component" value="Unassembled WGS sequence"/>
</dbReference>
<dbReference type="RefSeq" id="WP_147097112.1">
    <property type="nucleotide sequence ID" value="NZ_JBHUFH010000001.1"/>
</dbReference>
<proteinExistence type="predicted"/>
<evidence type="ECO:0000313" key="3">
    <source>
        <dbReference type="Proteomes" id="UP000321562"/>
    </source>
</evidence>
<dbReference type="EMBL" id="VOPL01000002">
    <property type="protein sequence ID" value="TXB69822.1"/>
    <property type="molecule type" value="Genomic_DNA"/>
</dbReference>
<keyword evidence="1" id="KW-0812">Transmembrane</keyword>
<keyword evidence="3" id="KW-1185">Reference proteome</keyword>
<protein>
    <submittedName>
        <fullName evidence="2">Uncharacterized protein</fullName>
    </submittedName>
</protein>
<keyword evidence="1" id="KW-1133">Transmembrane helix</keyword>
<dbReference type="AlphaFoldDB" id="A0A5C6S7V1"/>
<accession>A0A5C6S7V1</accession>